<name>A0A9P8UMA4_9PEZI</name>
<evidence type="ECO:0000313" key="3">
    <source>
        <dbReference type="EMBL" id="KAH6654676.1"/>
    </source>
</evidence>
<keyword evidence="4" id="KW-1185">Reference proteome</keyword>
<feature type="compositionally biased region" description="Low complexity" evidence="1">
    <location>
        <begin position="285"/>
        <end position="296"/>
    </location>
</feature>
<dbReference type="InterPro" id="IPR019261">
    <property type="entry name" value="PARG_cat_microbial"/>
</dbReference>
<sequence length="331" mass="36901">MPSSRPKPSDVAAETKKNEIPEIRAKYSQIWPCHSYLFQSPAQELVLDPRTNQSLPAPIFSVHHADPVDFTINWERDSGCRIPLICAANDRRPGGDWETGVVGYEERFCRRSNLSACLATPGPGSSVGSNYPIPSEGGIYSEFVVVFRGPHDTYKKLPQWVDLPVVSIPPARWPKLSQGGLKYAFPLERQMVMNKIRAGLLICAAYGHKQVVIMDFSLGNSNRNPPQELAELWREVFLWDPDLRGRFQYVAFVFEDPYQSTTKHILDDITKKSKSGGSGSKKSKSSNSSGSSSSYSTPNDHDIFCSVFAPNEIQRVISRTDPRCSLSTLTS</sequence>
<feature type="domain" description="Microbial-type PARG catalytic" evidence="2">
    <location>
        <begin position="78"/>
        <end position="148"/>
    </location>
</feature>
<comment type="caution">
    <text evidence="3">The sequence shown here is derived from an EMBL/GenBank/DDBJ whole genome shotgun (WGS) entry which is preliminary data.</text>
</comment>
<protein>
    <recommendedName>
        <fullName evidence="2">Microbial-type PARG catalytic domain-containing protein</fullName>
    </recommendedName>
</protein>
<gene>
    <name evidence="3" type="ORF">BKA67DRAFT_286983</name>
</gene>
<reference evidence="3" key="1">
    <citation type="journal article" date="2021" name="Nat. Commun.">
        <title>Genetic determinants of endophytism in the Arabidopsis root mycobiome.</title>
        <authorList>
            <person name="Mesny F."/>
            <person name="Miyauchi S."/>
            <person name="Thiergart T."/>
            <person name="Pickel B."/>
            <person name="Atanasova L."/>
            <person name="Karlsson M."/>
            <person name="Huettel B."/>
            <person name="Barry K.W."/>
            <person name="Haridas S."/>
            <person name="Chen C."/>
            <person name="Bauer D."/>
            <person name="Andreopoulos W."/>
            <person name="Pangilinan J."/>
            <person name="LaButti K."/>
            <person name="Riley R."/>
            <person name="Lipzen A."/>
            <person name="Clum A."/>
            <person name="Drula E."/>
            <person name="Henrissat B."/>
            <person name="Kohler A."/>
            <person name="Grigoriev I.V."/>
            <person name="Martin F.M."/>
            <person name="Hacquard S."/>
        </authorList>
    </citation>
    <scope>NUCLEOTIDE SEQUENCE</scope>
    <source>
        <strain evidence="3">MPI-SDFR-AT-0073</strain>
    </source>
</reference>
<dbReference type="GeneID" id="70124877"/>
<dbReference type="PANTHER" id="PTHR35596">
    <property type="entry name" value="DUF2263 DOMAIN-CONTAINING PROTEIN"/>
    <property type="match status" value="1"/>
</dbReference>
<dbReference type="InterPro" id="IPR043472">
    <property type="entry name" value="Macro_dom-like"/>
</dbReference>
<dbReference type="Gene3D" id="3.40.220.10">
    <property type="entry name" value="Leucine Aminopeptidase, subunit E, domain 1"/>
    <property type="match status" value="1"/>
</dbReference>
<dbReference type="AlphaFoldDB" id="A0A9P8UMA4"/>
<proteinExistence type="predicted"/>
<evidence type="ECO:0000256" key="1">
    <source>
        <dbReference type="SAM" id="MobiDB-lite"/>
    </source>
</evidence>
<dbReference type="Pfam" id="PF10021">
    <property type="entry name" value="PARG_cat_microb"/>
    <property type="match status" value="1"/>
</dbReference>
<dbReference type="EMBL" id="JAGPXC010000004">
    <property type="protein sequence ID" value="KAH6654676.1"/>
    <property type="molecule type" value="Genomic_DNA"/>
</dbReference>
<evidence type="ECO:0000313" key="4">
    <source>
        <dbReference type="Proteomes" id="UP000758603"/>
    </source>
</evidence>
<accession>A0A9P8UMA4</accession>
<dbReference type="PANTHER" id="PTHR35596:SF2">
    <property type="entry name" value="MICROBIAL-TYPE PARG CATALYTIC DOMAIN-CONTAINING PROTEIN"/>
    <property type="match status" value="1"/>
</dbReference>
<evidence type="ECO:0000259" key="2">
    <source>
        <dbReference type="Pfam" id="PF10021"/>
    </source>
</evidence>
<dbReference type="Proteomes" id="UP000758603">
    <property type="component" value="Unassembled WGS sequence"/>
</dbReference>
<organism evidence="3 4">
    <name type="scientific">Truncatella angustata</name>
    <dbReference type="NCBI Taxonomy" id="152316"/>
    <lineage>
        <taxon>Eukaryota</taxon>
        <taxon>Fungi</taxon>
        <taxon>Dikarya</taxon>
        <taxon>Ascomycota</taxon>
        <taxon>Pezizomycotina</taxon>
        <taxon>Sordariomycetes</taxon>
        <taxon>Xylariomycetidae</taxon>
        <taxon>Amphisphaeriales</taxon>
        <taxon>Sporocadaceae</taxon>
        <taxon>Truncatella</taxon>
    </lineage>
</organism>
<dbReference type="OrthoDB" id="2440523at2759"/>
<dbReference type="RefSeq" id="XP_045958946.1">
    <property type="nucleotide sequence ID" value="XM_046095984.1"/>
</dbReference>
<feature type="region of interest" description="Disordered" evidence="1">
    <location>
        <begin position="269"/>
        <end position="299"/>
    </location>
</feature>